<organism evidence="1 2">
    <name type="scientific">Tritonibacter multivorans</name>
    <dbReference type="NCBI Taxonomy" id="928856"/>
    <lineage>
        <taxon>Bacteria</taxon>
        <taxon>Pseudomonadati</taxon>
        <taxon>Pseudomonadota</taxon>
        <taxon>Alphaproteobacteria</taxon>
        <taxon>Rhodobacterales</taxon>
        <taxon>Paracoccaceae</taxon>
        <taxon>Tritonibacter</taxon>
    </lineage>
</organism>
<gene>
    <name evidence="1" type="ORF">TRM7557_02446</name>
</gene>
<dbReference type="RefSeq" id="WP_058290475.1">
    <property type="nucleotide sequence ID" value="NZ_CYSD01000037.1"/>
</dbReference>
<evidence type="ECO:0000313" key="1">
    <source>
        <dbReference type="EMBL" id="CUH79538.1"/>
    </source>
</evidence>
<dbReference type="AlphaFoldDB" id="A0A0P1GDF5"/>
<dbReference type="InterPro" id="IPR042257">
    <property type="entry name" value="DGOK_C"/>
</dbReference>
<protein>
    <submittedName>
        <fullName evidence="1">2-keto-3-deoxy-galactonokinase</fullName>
    </submittedName>
</protein>
<evidence type="ECO:0000313" key="2">
    <source>
        <dbReference type="Proteomes" id="UP000052022"/>
    </source>
</evidence>
<dbReference type="Proteomes" id="UP000052022">
    <property type="component" value="Unassembled WGS sequence"/>
</dbReference>
<dbReference type="GO" id="GO:0008671">
    <property type="term" value="F:2-dehydro-3-deoxygalactonokinase activity"/>
    <property type="evidence" value="ECO:0007669"/>
    <property type="project" value="InterPro"/>
</dbReference>
<sequence>MSSATTKTATWVAADWGTSHLRLWPMDAEGSPLTRIDSDRGMGAIAQEDYESVLIAELEPYLPTSGCLTVVVCGMAGSRQGWAEAPYAATPCSPPSIAAATKVATVDARLSVHILPGVKQIAPADVMRGEETQIAGVLAANPDLDGVICLPGTHTKWACVSGGRINRFATFMSGEAFHLISTESVLRHTVAEDGWDDDAFAQGCEIARKDPAALLSAMFSLRAEALLADLSPVASRARLSGLLVGAEIEAARPSWSGRSVIIVGENGMASAYAAALSQQGADATIANAEETTLAGLRAAHAHLNQEV</sequence>
<dbReference type="EMBL" id="CYSD01000037">
    <property type="protein sequence ID" value="CUH79538.1"/>
    <property type="molecule type" value="Genomic_DNA"/>
</dbReference>
<dbReference type="Pfam" id="PF05035">
    <property type="entry name" value="DGOK"/>
    <property type="match status" value="1"/>
</dbReference>
<name>A0A0P1GDF5_9RHOB</name>
<dbReference type="InterPro" id="IPR007729">
    <property type="entry name" value="DGOK"/>
</dbReference>
<dbReference type="OrthoDB" id="256574at2"/>
<keyword evidence="2" id="KW-1185">Reference proteome</keyword>
<dbReference type="STRING" id="928856.SAMN04488049_101272"/>
<accession>A0A0P1GDF5</accession>
<dbReference type="Gene3D" id="3.30.420.310">
    <property type="entry name" value="2-keto-3-deoxy-galactonokinase, C-terminal domain"/>
    <property type="match status" value="1"/>
</dbReference>
<proteinExistence type="predicted"/>
<dbReference type="InterPro" id="IPR042258">
    <property type="entry name" value="DGOK_N"/>
</dbReference>
<keyword evidence="1" id="KW-0808">Transferase</keyword>
<dbReference type="GO" id="GO:0034194">
    <property type="term" value="P:D-galactonate catabolic process"/>
    <property type="evidence" value="ECO:0007669"/>
    <property type="project" value="InterPro"/>
</dbReference>
<reference evidence="1 2" key="1">
    <citation type="submission" date="2015-09" db="EMBL/GenBank/DDBJ databases">
        <authorList>
            <consortium name="Swine Surveillance"/>
        </authorList>
    </citation>
    <scope>NUCLEOTIDE SEQUENCE [LARGE SCALE GENOMIC DNA]</scope>
    <source>
        <strain evidence="1 2">CECT 7557</strain>
    </source>
</reference>
<keyword evidence="1" id="KW-0418">Kinase</keyword>
<dbReference type="Gene3D" id="3.30.420.300">
    <property type="entry name" value="2-keto-3-deoxy-galactonokinase, substrate binding domain"/>
    <property type="match status" value="1"/>
</dbReference>